<evidence type="ECO:0000313" key="2">
    <source>
        <dbReference type="Proteomes" id="UP000596130"/>
    </source>
</evidence>
<accession>A0A7T4PQ13</accession>
<organism evidence="1 2">
    <name type="scientific">Streptomyces alfalfae</name>
    <dbReference type="NCBI Taxonomy" id="1642299"/>
    <lineage>
        <taxon>Bacteria</taxon>
        <taxon>Bacillati</taxon>
        <taxon>Actinomycetota</taxon>
        <taxon>Actinomycetes</taxon>
        <taxon>Kitasatosporales</taxon>
        <taxon>Streptomycetaceae</taxon>
        <taxon>Streptomyces</taxon>
    </lineage>
</organism>
<protein>
    <recommendedName>
        <fullName evidence="3">Integrase</fullName>
    </recommendedName>
</protein>
<dbReference type="AlphaFoldDB" id="A0A7T4PQ13"/>
<evidence type="ECO:0000313" key="1">
    <source>
        <dbReference type="EMBL" id="QQC94093.1"/>
    </source>
</evidence>
<sequence>MINRDVPQEVVRVLLDHSSGEMTAHYARLYDTTVRRHWEKARKVNIKGESVTVDPDGPLAEATWAKQRLSRVPQALPNDYCGLPVQKTCPHADTCLTCPMFVTTPEFLPQHREQRQQLLQIVSAAEARGQARVVETNQQALGNLEQIITTLESDPDQPEATADAS</sequence>
<reference evidence="1 2" key="1">
    <citation type="submission" date="2020-12" db="EMBL/GenBank/DDBJ databases">
        <title>Identification and biosynthesis of polyene macrolides produced by Streptomyces alfalfae Men-myco-93-63.</title>
        <authorList>
            <person name="Liu D."/>
            <person name="Li Y."/>
            <person name="Liu L."/>
            <person name="Han X."/>
            <person name="Shen F."/>
        </authorList>
    </citation>
    <scope>NUCLEOTIDE SEQUENCE [LARGE SCALE GENOMIC DNA]</scope>
    <source>
        <strain evidence="1 2">Men-myco-93-63</strain>
    </source>
</reference>
<proteinExistence type="predicted"/>
<dbReference type="Proteomes" id="UP000596130">
    <property type="component" value="Chromosome"/>
</dbReference>
<name>A0A7T4PQ13_9ACTN</name>
<dbReference type="EMBL" id="CP065959">
    <property type="protein sequence ID" value="QQC94093.1"/>
    <property type="molecule type" value="Genomic_DNA"/>
</dbReference>
<dbReference type="GO" id="GO:0003677">
    <property type="term" value="F:DNA binding"/>
    <property type="evidence" value="ECO:0007669"/>
    <property type="project" value="InterPro"/>
</dbReference>
<evidence type="ECO:0008006" key="3">
    <source>
        <dbReference type="Google" id="ProtNLM"/>
    </source>
</evidence>
<dbReference type="SUPFAM" id="SSF56349">
    <property type="entry name" value="DNA breaking-rejoining enzymes"/>
    <property type="match status" value="1"/>
</dbReference>
<dbReference type="InterPro" id="IPR011010">
    <property type="entry name" value="DNA_brk_join_enz"/>
</dbReference>
<gene>
    <name evidence="1" type="ORF">I8755_31365</name>
</gene>